<gene>
    <name evidence="1" type="ordered locus">MTR_3g071490</name>
</gene>
<dbReference type="EnsemblPlants" id="AES71213">
    <property type="protein sequence ID" value="AES71213"/>
    <property type="gene ID" value="MTR_3g071490"/>
</dbReference>
<dbReference type="HOGENOM" id="CLU_2945167_0_0_1"/>
<protein>
    <submittedName>
        <fullName evidence="1 2">Uncharacterized protein</fullName>
    </submittedName>
</protein>
<dbReference type="EMBL" id="CM001219">
    <property type="protein sequence ID" value="AES71213.1"/>
    <property type="molecule type" value="Genomic_DNA"/>
</dbReference>
<sequence length="60" mass="6843">MENTIQFCNIFLTNSHVEFTRRQANEVAHELAKAATLGPSFHIFDESPTCISDLIFNKMI</sequence>
<evidence type="ECO:0000313" key="1">
    <source>
        <dbReference type="EMBL" id="AES71213.1"/>
    </source>
</evidence>
<organism evidence="1 3">
    <name type="scientific">Medicago truncatula</name>
    <name type="common">Barrel medic</name>
    <name type="synonym">Medicago tribuloides</name>
    <dbReference type="NCBI Taxonomy" id="3880"/>
    <lineage>
        <taxon>Eukaryota</taxon>
        <taxon>Viridiplantae</taxon>
        <taxon>Streptophyta</taxon>
        <taxon>Embryophyta</taxon>
        <taxon>Tracheophyta</taxon>
        <taxon>Spermatophyta</taxon>
        <taxon>Magnoliopsida</taxon>
        <taxon>eudicotyledons</taxon>
        <taxon>Gunneridae</taxon>
        <taxon>Pentapetalae</taxon>
        <taxon>rosids</taxon>
        <taxon>fabids</taxon>
        <taxon>Fabales</taxon>
        <taxon>Fabaceae</taxon>
        <taxon>Papilionoideae</taxon>
        <taxon>50 kb inversion clade</taxon>
        <taxon>NPAAA clade</taxon>
        <taxon>Hologalegina</taxon>
        <taxon>IRL clade</taxon>
        <taxon>Trifolieae</taxon>
        <taxon>Medicago</taxon>
    </lineage>
</organism>
<accession>G7JBX3</accession>
<name>G7JBX3_MEDTR</name>
<dbReference type="PaxDb" id="3880-AES71213"/>
<reference evidence="1 3" key="2">
    <citation type="journal article" date="2014" name="BMC Genomics">
        <title>An improved genome release (version Mt4.0) for the model legume Medicago truncatula.</title>
        <authorList>
            <person name="Tang H."/>
            <person name="Krishnakumar V."/>
            <person name="Bidwell S."/>
            <person name="Rosen B."/>
            <person name="Chan A."/>
            <person name="Zhou S."/>
            <person name="Gentzbittel L."/>
            <person name="Childs K.L."/>
            <person name="Yandell M."/>
            <person name="Gundlach H."/>
            <person name="Mayer K.F."/>
            <person name="Schwartz D.C."/>
            <person name="Town C.D."/>
        </authorList>
    </citation>
    <scope>GENOME REANNOTATION</scope>
    <source>
        <strain evidence="2 3">cv. Jemalong A17</strain>
    </source>
</reference>
<reference evidence="2" key="3">
    <citation type="submission" date="2015-04" db="UniProtKB">
        <authorList>
            <consortium name="EnsemblPlants"/>
        </authorList>
    </citation>
    <scope>IDENTIFICATION</scope>
    <source>
        <strain evidence="2">cv. Jemalong A17</strain>
    </source>
</reference>
<evidence type="ECO:0000313" key="2">
    <source>
        <dbReference type="EnsemblPlants" id="AES71213"/>
    </source>
</evidence>
<reference evidence="1 3" key="1">
    <citation type="journal article" date="2011" name="Nature">
        <title>The Medicago genome provides insight into the evolution of rhizobial symbioses.</title>
        <authorList>
            <person name="Young N.D."/>
            <person name="Debelle F."/>
            <person name="Oldroyd G.E."/>
            <person name="Geurts R."/>
            <person name="Cannon S.B."/>
            <person name="Udvardi M.K."/>
            <person name="Benedito V.A."/>
            <person name="Mayer K.F."/>
            <person name="Gouzy J."/>
            <person name="Schoof H."/>
            <person name="Van de Peer Y."/>
            <person name="Proost S."/>
            <person name="Cook D.R."/>
            <person name="Meyers B.C."/>
            <person name="Spannagl M."/>
            <person name="Cheung F."/>
            <person name="De Mita S."/>
            <person name="Krishnakumar V."/>
            <person name="Gundlach H."/>
            <person name="Zhou S."/>
            <person name="Mudge J."/>
            <person name="Bharti A.K."/>
            <person name="Murray J.D."/>
            <person name="Naoumkina M.A."/>
            <person name="Rosen B."/>
            <person name="Silverstein K.A."/>
            <person name="Tang H."/>
            <person name="Rombauts S."/>
            <person name="Zhao P.X."/>
            <person name="Zhou P."/>
            <person name="Barbe V."/>
            <person name="Bardou P."/>
            <person name="Bechner M."/>
            <person name="Bellec A."/>
            <person name="Berger A."/>
            <person name="Berges H."/>
            <person name="Bidwell S."/>
            <person name="Bisseling T."/>
            <person name="Choisne N."/>
            <person name="Couloux A."/>
            <person name="Denny R."/>
            <person name="Deshpande S."/>
            <person name="Dai X."/>
            <person name="Doyle J.J."/>
            <person name="Dudez A.M."/>
            <person name="Farmer A.D."/>
            <person name="Fouteau S."/>
            <person name="Franken C."/>
            <person name="Gibelin C."/>
            <person name="Gish J."/>
            <person name="Goldstein S."/>
            <person name="Gonzalez A.J."/>
            <person name="Green P.J."/>
            <person name="Hallab A."/>
            <person name="Hartog M."/>
            <person name="Hua A."/>
            <person name="Humphray S.J."/>
            <person name="Jeong D.H."/>
            <person name="Jing Y."/>
            <person name="Jocker A."/>
            <person name="Kenton S.M."/>
            <person name="Kim D.J."/>
            <person name="Klee K."/>
            <person name="Lai H."/>
            <person name="Lang C."/>
            <person name="Lin S."/>
            <person name="Macmil S.L."/>
            <person name="Magdelenat G."/>
            <person name="Matthews L."/>
            <person name="McCorrison J."/>
            <person name="Monaghan E.L."/>
            <person name="Mun J.H."/>
            <person name="Najar F.Z."/>
            <person name="Nicholson C."/>
            <person name="Noirot C."/>
            <person name="O'Bleness M."/>
            <person name="Paule C.R."/>
            <person name="Poulain J."/>
            <person name="Prion F."/>
            <person name="Qin B."/>
            <person name="Qu C."/>
            <person name="Retzel E.F."/>
            <person name="Riddle C."/>
            <person name="Sallet E."/>
            <person name="Samain S."/>
            <person name="Samson N."/>
            <person name="Sanders I."/>
            <person name="Saurat O."/>
            <person name="Scarpelli C."/>
            <person name="Schiex T."/>
            <person name="Segurens B."/>
            <person name="Severin A.J."/>
            <person name="Sherrier D.J."/>
            <person name="Shi R."/>
            <person name="Sims S."/>
            <person name="Singer S.R."/>
            <person name="Sinharoy S."/>
            <person name="Sterck L."/>
            <person name="Viollet A."/>
            <person name="Wang B.B."/>
            <person name="Wang K."/>
            <person name="Wang M."/>
            <person name="Wang X."/>
            <person name="Warfsmann J."/>
            <person name="Weissenbach J."/>
            <person name="White D.D."/>
            <person name="White J.D."/>
            <person name="Wiley G.B."/>
            <person name="Wincker P."/>
            <person name="Xing Y."/>
            <person name="Yang L."/>
            <person name="Yao Z."/>
            <person name="Ying F."/>
            <person name="Zhai J."/>
            <person name="Zhou L."/>
            <person name="Zuber A."/>
            <person name="Denarie J."/>
            <person name="Dixon R.A."/>
            <person name="May G.D."/>
            <person name="Schwartz D.C."/>
            <person name="Rogers J."/>
            <person name="Quetier F."/>
            <person name="Town C.D."/>
            <person name="Roe B.A."/>
        </authorList>
    </citation>
    <scope>NUCLEOTIDE SEQUENCE [LARGE SCALE GENOMIC DNA]</scope>
    <source>
        <strain evidence="1">A17</strain>
        <strain evidence="2 3">cv. Jemalong A17</strain>
    </source>
</reference>
<proteinExistence type="predicted"/>
<dbReference type="OMA" id="MENTIQF"/>
<dbReference type="Proteomes" id="UP000002051">
    <property type="component" value="Chromosome 3"/>
</dbReference>
<evidence type="ECO:0000313" key="3">
    <source>
        <dbReference type="Proteomes" id="UP000002051"/>
    </source>
</evidence>
<dbReference type="AlphaFoldDB" id="G7JBX3"/>
<keyword evidence="3" id="KW-1185">Reference proteome</keyword>